<dbReference type="GeneID" id="92813017"/>
<dbReference type="InterPro" id="IPR045394">
    <property type="entry name" value="Abhydrolase_dom"/>
</dbReference>
<dbReference type="Pfam" id="PF20091">
    <property type="entry name" value="Abhydrolase_10"/>
    <property type="match status" value="1"/>
</dbReference>
<accession>A0ABU5GB52</accession>
<feature type="domain" description="Alpha/beta hydrolase" evidence="1">
    <location>
        <begin position="15"/>
        <end position="495"/>
    </location>
</feature>
<keyword evidence="3" id="KW-1185">Reference proteome</keyword>
<comment type="caution">
    <text evidence="2">The sequence shown here is derived from an EMBL/GenBank/DDBJ whole genome shotgun (WGS) entry which is preliminary data.</text>
</comment>
<evidence type="ECO:0000259" key="1">
    <source>
        <dbReference type="Pfam" id="PF20091"/>
    </source>
</evidence>
<dbReference type="RefSeq" id="WP_101657645.1">
    <property type="nucleotide sequence ID" value="NZ_CAUPFC010000021.1"/>
</dbReference>
<dbReference type="EMBL" id="JAWNFY010000007">
    <property type="protein sequence ID" value="MDY5146038.1"/>
    <property type="molecule type" value="Genomic_DNA"/>
</dbReference>
<name>A0ABU5GB52_9ACTO</name>
<keyword evidence="2" id="KW-0378">Hydrolase</keyword>
<dbReference type="GO" id="GO:0016787">
    <property type="term" value="F:hydrolase activity"/>
    <property type="evidence" value="ECO:0007669"/>
    <property type="project" value="UniProtKB-KW"/>
</dbReference>
<reference evidence="2 3" key="1">
    <citation type="submission" date="2023-10" db="EMBL/GenBank/DDBJ databases">
        <title>Whole Genome based description of the genera Actinobaculum and Actinotignum reveals a complex phylogenetic relationship within the species included in the genus Actinotignum.</title>
        <authorList>
            <person name="Jensen C.S."/>
            <person name="Dargis R."/>
            <person name="Kemp M."/>
            <person name="Christensen J.J."/>
        </authorList>
    </citation>
    <scope>NUCLEOTIDE SEQUENCE [LARGE SCALE GENOMIC DNA]</scope>
    <source>
        <strain evidence="2 3">SLA_B089</strain>
    </source>
</reference>
<gene>
    <name evidence="2" type="ORF">R6P33_03220</name>
</gene>
<organism evidence="2 3">
    <name type="scientific">Actinotignum timonense</name>
    <dbReference type="NCBI Taxonomy" id="1870995"/>
    <lineage>
        <taxon>Bacteria</taxon>
        <taxon>Bacillati</taxon>
        <taxon>Actinomycetota</taxon>
        <taxon>Actinomycetes</taxon>
        <taxon>Actinomycetales</taxon>
        <taxon>Actinomycetaceae</taxon>
        <taxon>Actinotignum</taxon>
    </lineage>
</organism>
<proteinExistence type="predicted"/>
<sequence length="525" mass="56915">MMNALALTVPVPDAAGPIPVTDTSHPFSSMRFAREPLDLAAYGYVEEEYFLSGSVNVYAFASEPDVNGADRGGRGEKADGAQPAACVVVEKEGIPYCTRVLVRRPAEGGSGTAWVSISNASQGYDIEDDWRRAWDYVMSRRHTYVSVTAKPIQISALQTFDPERYGKLSWGGKPRQIDATEPGWNPFMQLDECEEGLAWDVIAQVSAWLHSPSSPARAGHVFLMGQSQSSVYANTYLTYFHDVLRLASGAHPFNGYAPGVGSVYVKAINQHGTGVPPRILRTLALGGTGTGAKRHGAFVFHLVEPAQLDMPVVSTSSEADVSLFGASPECLRLGDGPLRRHWHVRRSQHSDARSRVIPQNSEVVKAKRRPRQMDTAFLEALSVLPIEPIITGAMAAVEKWAAEGVPAAPSTWFDAEGDRWVKDSSGLLSGGIELGLLAHPIADFLPGAPENPVYGLMALHSRESILGRFASFEDYQAACDEVDDALEATGYLEPVGRRLLHAVERELWERAVNGAPAPLSSPQGR</sequence>
<evidence type="ECO:0000313" key="2">
    <source>
        <dbReference type="EMBL" id="MDY5146038.1"/>
    </source>
</evidence>
<protein>
    <submittedName>
        <fullName evidence="2">Alpha/beta hydrolase domain-containing protein</fullName>
    </submittedName>
</protein>
<evidence type="ECO:0000313" key="3">
    <source>
        <dbReference type="Proteomes" id="UP001284901"/>
    </source>
</evidence>
<dbReference type="Proteomes" id="UP001284901">
    <property type="component" value="Unassembled WGS sequence"/>
</dbReference>